<dbReference type="AlphaFoldDB" id="A0A3Q8WUV9"/>
<accession>A0A3Q8WUV9</accession>
<dbReference type="KEGG" id="fsl:EJO69_11575"/>
<name>A0A3Q8WUV9_9ACTO</name>
<keyword evidence="2" id="KW-1185">Reference proteome</keyword>
<evidence type="ECO:0000313" key="2">
    <source>
        <dbReference type="Proteomes" id="UP000270021"/>
    </source>
</evidence>
<proteinExistence type="predicted"/>
<reference evidence="1 2" key="1">
    <citation type="submission" date="2018-12" db="EMBL/GenBank/DDBJ databases">
        <title>Complete genome sequence of Flaviflexus salsibiostraticola KCTC 33148.</title>
        <authorList>
            <person name="Bae J.-W."/>
        </authorList>
    </citation>
    <scope>NUCLEOTIDE SEQUENCE [LARGE SCALE GENOMIC DNA]</scope>
    <source>
        <strain evidence="1 2">KCTC 33148</strain>
    </source>
</reference>
<evidence type="ECO:0000313" key="1">
    <source>
        <dbReference type="EMBL" id="AZN30873.1"/>
    </source>
</evidence>
<sequence>MTALAIYRALVDRGAAPALTLYGPSAGAPRLDLSGRVVANHAAKAANLLADDLMIDPGSTIRLDLPAHWRLITWALGGLLAGAQLSTTEGDTVVTTNPDADGDDVIVVSLGALDMSYPGDLPAGVIDGNAEALGQADILLDESSAAPVSPRPLRSQGRALIVDPSPEEFIDAFLAAIGAGLTLVVADSAHAEKAAAAEGAAPIAYAD</sequence>
<dbReference type="RefSeq" id="WP_126041998.1">
    <property type="nucleotide sequence ID" value="NZ_CP034438.1"/>
</dbReference>
<dbReference type="InterPro" id="IPR017523">
    <property type="entry name" value="Rv3268"/>
</dbReference>
<gene>
    <name evidence="1" type="ORF">EJO69_11575</name>
</gene>
<dbReference type="NCBIfam" id="TIGR03089">
    <property type="entry name" value="TIGR03089 family protein"/>
    <property type="match status" value="1"/>
</dbReference>
<protein>
    <submittedName>
        <fullName evidence="1">TIGR03089 family protein</fullName>
    </submittedName>
</protein>
<dbReference type="Proteomes" id="UP000270021">
    <property type="component" value="Chromosome"/>
</dbReference>
<organism evidence="1 2">
    <name type="scientific">Flaviflexus salsibiostraticola</name>
    <dbReference type="NCBI Taxonomy" id="1282737"/>
    <lineage>
        <taxon>Bacteria</taxon>
        <taxon>Bacillati</taxon>
        <taxon>Actinomycetota</taxon>
        <taxon>Actinomycetes</taxon>
        <taxon>Actinomycetales</taxon>
        <taxon>Actinomycetaceae</taxon>
        <taxon>Flaviflexus</taxon>
    </lineage>
</organism>
<dbReference type="EMBL" id="CP034438">
    <property type="protein sequence ID" value="AZN30873.1"/>
    <property type="molecule type" value="Genomic_DNA"/>
</dbReference>
<dbReference type="OrthoDB" id="3396763at2"/>